<evidence type="ECO:0000256" key="6">
    <source>
        <dbReference type="ARBA" id="ARBA00022741"/>
    </source>
</evidence>
<dbReference type="InterPro" id="IPR014001">
    <property type="entry name" value="Helicase_ATP-bd"/>
</dbReference>
<dbReference type="SMART" id="SM00490">
    <property type="entry name" value="HELICc"/>
    <property type="match status" value="1"/>
</dbReference>
<feature type="region of interest" description="Disordered" evidence="11">
    <location>
        <begin position="2406"/>
        <end position="2452"/>
    </location>
</feature>
<dbReference type="InterPro" id="IPR058752">
    <property type="entry name" value="RDRP_C_head"/>
</dbReference>
<evidence type="ECO:0000256" key="1">
    <source>
        <dbReference type="ARBA" id="ARBA00005762"/>
    </source>
</evidence>
<evidence type="ECO:0000256" key="11">
    <source>
        <dbReference type="SAM" id="MobiDB-lite"/>
    </source>
</evidence>
<dbReference type="InterPro" id="IPR001650">
    <property type="entry name" value="Helicase_C-like"/>
</dbReference>
<dbReference type="PROSITE" id="PS51192">
    <property type="entry name" value="HELICASE_ATP_BIND_1"/>
    <property type="match status" value="1"/>
</dbReference>
<keyword evidence="6" id="KW-0547">Nucleotide-binding</keyword>
<feature type="compositionally biased region" description="Basic and acidic residues" evidence="11">
    <location>
        <begin position="2406"/>
        <end position="2417"/>
    </location>
</feature>
<dbReference type="Pfam" id="PF26253">
    <property type="entry name" value="RdRP_head"/>
    <property type="match status" value="1"/>
</dbReference>
<dbReference type="EC" id="2.7.7.48" evidence="2"/>
<dbReference type="GO" id="GO:0005524">
    <property type="term" value="F:ATP binding"/>
    <property type="evidence" value="ECO:0007669"/>
    <property type="project" value="UniProtKB-KW"/>
</dbReference>
<accession>A0A1I8H5L0</accession>
<evidence type="ECO:0000256" key="5">
    <source>
        <dbReference type="ARBA" id="ARBA00022695"/>
    </source>
</evidence>
<protein>
    <recommendedName>
        <fullName evidence="2">RNA-directed RNA polymerase</fullName>
        <ecNumber evidence="2">2.7.7.48</ecNumber>
    </recommendedName>
</protein>
<feature type="compositionally biased region" description="Polar residues" evidence="11">
    <location>
        <begin position="2553"/>
        <end position="2568"/>
    </location>
</feature>
<evidence type="ECO:0000256" key="8">
    <source>
        <dbReference type="ARBA" id="ARBA00022884"/>
    </source>
</evidence>
<feature type="region of interest" description="Disordered" evidence="11">
    <location>
        <begin position="2744"/>
        <end position="2772"/>
    </location>
</feature>
<evidence type="ECO:0000313" key="14">
    <source>
        <dbReference type="Proteomes" id="UP000095280"/>
    </source>
</evidence>
<evidence type="ECO:0000256" key="9">
    <source>
        <dbReference type="ARBA" id="ARBA00023158"/>
    </source>
</evidence>
<keyword evidence="8" id="KW-0694">RNA-binding</keyword>
<evidence type="ECO:0000256" key="7">
    <source>
        <dbReference type="ARBA" id="ARBA00022840"/>
    </source>
</evidence>
<keyword evidence="4" id="KW-0808">Transferase</keyword>
<evidence type="ECO:0000256" key="4">
    <source>
        <dbReference type="ARBA" id="ARBA00022679"/>
    </source>
</evidence>
<feature type="compositionally biased region" description="Polar residues" evidence="11">
    <location>
        <begin position="2635"/>
        <end position="2654"/>
    </location>
</feature>
<feature type="domain" description="Helicase ATP-binding" evidence="12">
    <location>
        <begin position="177"/>
        <end position="348"/>
    </location>
</feature>
<dbReference type="Pfam" id="PF05183">
    <property type="entry name" value="RdRP"/>
    <property type="match status" value="1"/>
</dbReference>
<reference evidence="15" key="1">
    <citation type="submission" date="2016-11" db="UniProtKB">
        <authorList>
            <consortium name="WormBaseParasite"/>
        </authorList>
    </citation>
    <scope>IDENTIFICATION</scope>
</reference>
<comment type="similarity">
    <text evidence="1">Belongs to the RdRP family.</text>
</comment>
<dbReference type="InterPro" id="IPR057596">
    <property type="entry name" value="RDRP_core"/>
</dbReference>
<feature type="region of interest" description="Disordered" evidence="11">
    <location>
        <begin position="2548"/>
        <end position="2606"/>
    </location>
</feature>
<feature type="domain" description="Helicase C-terminal" evidence="13">
    <location>
        <begin position="488"/>
        <end position="659"/>
    </location>
</feature>
<feature type="compositionally biased region" description="Polar residues" evidence="11">
    <location>
        <begin position="2744"/>
        <end position="2761"/>
    </location>
</feature>
<dbReference type="InterPro" id="IPR007855">
    <property type="entry name" value="RDRP"/>
</dbReference>
<dbReference type="SUPFAM" id="SSF52540">
    <property type="entry name" value="P-loop containing nucleoside triphosphate hydrolases"/>
    <property type="match status" value="1"/>
</dbReference>
<name>A0A1I8H5L0_9PLAT</name>
<evidence type="ECO:0000256" key="3">
    <source>
        <dbReference type="ARBA" id="ARBA00022484"/>
    </source>
</evidence>
<feature type="compositionally biased region" description="Basic residues" evidence="11">
    <location>
        <begin position="2584"/>
        <end position="2599"/>
    </location>
</feature>
<keyword evidence="5" id="KW-0548">Nucleotidyltransferase</keyword>
<comment type="catalytic activity">
    <reaction evidence="10">
        <text>RNA(n) + a ribonucleoside 5'-triphosphate = RNA(n+1) + diphosphate</text>
        <dbReference type="Rhea" id="RHEA:21248"/>
        <dbReference type="Rhea" id="RHEA-COMP:14527"/>
        <dbReference type="Rhea" id="RHEA-COMP:17342"/>
        <dbReference type="ChEBI" id="CHEBI:33019"/>
        <dbReference type="ChEBI" id="CHEBI:61557"/>
        <dbReference type="ChEBI" id="CHEBI:140395"/>
        <dbReference type="EC" id="2.7.7.48"/>
    </reaction>
</comment>
<dbReference type="GO" id="GO:0031380">
    <property type="term" value="C:nuclear RNA-directed RNA polymerase complex"/>
    <property type="evidence" value="ECO:0007669"/>
    <property type="project" value="TreeGrafter"/>
</dbReference>
<dbReference type="GO" id="GO:0003968">
    <property type="term" value="F:RNA-directed RNA polymerase activity"/>
    <property type="evidence" value="ECO:0007669"/>
    <property type="project" value="UniProtKB-KW"/>
</dbReference>
<dbReference type="Pfam" id="PF00270">
    <property type="entry name" value="DEAD"/>
    <property type="match status" value="1"/>
</dbReference>
<dbReference type="Proteomes" id="UP000095280">
    <property type="component" value="Unplaced"/>
</dbReference>
<feature type="region of interest" description="Disordered" evidence="11">
    <location>
        <begin position="2633"/>
        <end position="2654"/>
    </location>
</feature>
<dbReference type="InterPro" id="IPR011545">
    <property type="entry name" value="DEAD/DEAH_box_helicase_dom"/>
</dbReference>
<sequence length="3058" mass="337262">MPSKNRNIGVDCGNCSKRLLPAKFVCFFWKAKNEVYISVKNQFKVAAMASLYIEKVGAKDEVRCQFCNASVGVQLPFGPHGSNYISLGKKKVIVGGIQCEPNDKVSQKLIPRLKKQIDEVNMDTFYGRSIVPDFGNWSSLIARQVPVQFASPSAPEHFDWSDLLVSDKVPRTYQLEAFVEALQRDLVLVLPTGSGKTLVAALLLARMRALNPGRMGALLVERVPLVFQQAKALEADTGLKVAALCGEIMTSWKIRELLDGAHDLVVITAGALLSLITNRRIPDLSAFSCIVIDECHHASSPRHNFPRVLKLNHQLPEDMRPRLLGLTASPVEPGDGDSEGQKKLRRLLSFFSPDCVAFRPAKAEESAVQTVTKLCHPSSLQIQFTEDLSKLLTDSNEKLNLGLPIRESMPVPSNRLRMLAGQLRGFIYSGLPQFRNNREEIRDLLCLLAAMEASQLVGVSKAAPFLDDLRCISTATMRFRSDPNWQLDVSERMRVVEAEAASLLQVENKESRLLVLTWTRRTARLLHARLSELFPNLRPQLVVGRGGADGMDWDGEQSVAIDSFNDGSSRLIVSTAVLEEGLDVSACDVVIRFDAAKSLVQLLQSRGRARKKDSRFLMVVDENEAAAATDLSERENMLNRVVDDHSLENGVPSELTRQMVKHLAERKSPVQAARSVVAHYSMGLTGKMGGQIMVQLCCPELQRKDCDKEALMLSIEKENFVKVRSIDLLFDQCENHSLPSGLFPRDSTVAAVYLETHSTLDSPLGIYHEFARRWSFELNNKPIYAMPDVRKVEDSDDDSIKKSERTVQTLSSVAIGQFQTKTKVVEALHISEENIELEIDSNRNLISVFFRAAGVSLVVSSIGGTNGFAMVDWSKELIALPLAVAPTILKTVEQEDQQNDWDFNPISSESFCNTEDLSGKIRQKFETNSVLILHLPRAPRSAEPLDWMRLRATFPLPLLDTRLESEEYASPGESETLFEYCHRVKPFQELSVRDKAEFQCRWQMQALIDSRRFLITQESAAGIENRIAAAAQADSELDNDCPTNLIKLANALLTLSATGDGDAFFEDVLGDRLNSALSVLEVTDEDAEDAAVGPPVACGSLLVKRVAVTPTRVVLFPATPVASSRLLRRIPPERLVMVAFTDESCGVVRGGGVNVASAASVGARFTKVLRDGLTLAGRMYRFFSASSGQLRTSRCFFVAAESVEEVQRLRDQLVENPTEFRSVSKYLSRLGLFHTADTWVAKLETNQVSKCIDHRALNDDLLTDGSGKISSELAMSIKSKLDLPELPFAFQFRFGGAKGVLTTVSDKDPNLGLQQGILLRPSTVKFKSSDTNLCIVGTSQCGRLCLNREIITLLEALASKCDSWNPSQRLRNILDAELRKIAESLATPSAATAALREFIDKPSLATASVVEAARHFNFLTDPHWLGLLRCVFRFRLSDLQKRAALPVGDLGCRVMGAPDPLEVLAEGQVFLRIKRKPSDQAKQIEGPVLIYRNPCLHPGDVRVVQAVAKPQLCGWLNLLLLPSRTDCRRSLAADCSGGDLDGDQFGVVWDPELVPPLEAVHEPLDYAKLASNEPQLPEGADVTNPVLLANFCAQNFANSFLGRVANLHLAICDQLPGGALNQLAIEVAKAQSVAVDFPKTGIVPEVPEAAVKFVKEKGYPDFMERSDSYPSDKLLGQLYRRCRSCDLDWDLLDSIDQENQQYEYDVTWAGQEKFLKSASRLFELYRSDLRALMSQWGARSDRELQLGRCFQWHPLLRTDRGRAHIAMRQGFDALGNKYRRIFDQLAGDDQNKRRAQAAAWFAVAYKSVGTSKAKKPRGLSFPWVVTDVLCEIRSHGMSTSVLQTGSASLQSIDEGLEVSIGRSVFAFFRKSLPGLRDAVGRADAAAALVSGRLSQQCAGVLSCKVYGSASILVCDEASSDIDLCVLPLDKAYSEPWLPAEVSVLGECARHRHWLETLVWPSLDAAVLEKTRYLDRQVPLIRCRLGLDGGEDVDDGQECDISMNSVGLGKTRYLLSLYSRCPWRLPLLWLLVQWARAAGIVRSSSESQGLMPTAEFYALVLHCFSEFDEVASNFEESNKCLLDLSLSERLAFLMDRLTDKASDANFAFLGSCILRFVRFCSELSGAVTYKWQRVESASSVQISAEVVRGVAELADVASRVLVYTHSAASIVSSAAIISSLSGKAIRLTQRLPGILSTEMLRSLRFHETRLRLTTGCDSVQLEETTGSRRLLIRAIGAPSAIDRLRHELRELSARFGLSGSWTRKYNNGLRYFLEGGGTVMATRCLSNSCRIELIDHLGSVNVEHQMHDVCVPLCLGTDGIDFTSWTDEAARRLFALMCRQFSRLRSSRSECQVSAMLKDLELSVRVGRVYFLNATNGLPDNRRSISLAELAVALAAGKKFRKGCERPDFRRRDASDATRKHRAEKMVSLAAPGGASQEPHPPLKPERAPKPNRRKKYKLGVGFLAGIVADLHRISTGATVEVYEKALKSLGYVEIPKQTEPALTGWKVSVRLSASYQAHLQHDLSLQLVRVYERPLNCIYMNVLDSDRPGERNSAITASSTADCETGSPSEAIGLENAPSEKSNSHKQKKNRKFKRKRKGDKKDGDEYYLAGAEQSARDATQSLDRRDDFIETQGAAETQTVSSGLTEQRQSTNVMDDSACSNLAGKQGKTQMKSKGVVATAGIMETTCEQRKCPEIDWSILKHRTSRKKIGACIKVKSGTENLTNVSTTDGATSSEVFTEVATGCSTSNEGSSAKTNQRGQRGQERGPKAAGVVEAKIDTESVESLAESKSDAERSGAAVNALSTNDRVFSNEKKSNKNFTLMTPESEFSATSRQSVGGEVVDAAAAMPPSELTKKDGRRQRKAASNNKSSSSVDQRQKCANEAEFCGRPSTVDASGRAAAAGYLEQLDLHINLAACEPVRPSMHRELFPDGEEFPYLVRDPTTGKVVISDRVPKSLTVLVTRQRSVVRQFRRSSSDAEDVWPELRIISGSLHFGGDQNLEAQPVCDLSMHFDPAPLLTAAQYGRYGNLSGYCRRLMQLSLELTSALKEQIRLAAGDG</sequence>
<proteinExistence type="inferred from homology"/>
<dbReference type="SMART" id="SM00487">
    <property type="entry name" value="DEXDc"/>
    <property type="match status" value="1"/>
</dbReference>
<keyword evidence="3" id="KW-0696">RNA-directed RNA polymerase</keyword>
<feature type="compositionally biased region" description="Low complexity" evidence="11">
    <location>
        <begin position="2864"/>
        <end position="2873"/>
    </location>
</feature>
<dbReference type="PANTHER" id="PTHR23079">
    <property type="entry name" value="RNA-DEPENDENT RNA POLYMERASE"/>
    <property type="match status" value="1"/>
</dbReference>
<evidence type="ECO:0000256" key="2">
    <source>
        <dbReference type="ARBA" id="ARBA00012494"/>
    </source>
</evidence>
<dbReference type="InterPro" id="IPR027417">
    <property type="entry name" value="P-loop_NTPase"/>
</dbReference>
<dbReference type="Gene3D" id="3.40.50.300">
    <property type="entry name" value="P-loop containing nucleotide triphosphate hydrolases"/>
    <property type="match status" value="3"/>
</dbReference>
<evidence type="ECO:0000256" key="10">
    <source>
        <dbReference type="ARBA" id="ARBA00048744"/>
    </source>
</evidence>
<dbReference type="WBParaSite" id="maker-uti_cns_0004552-snap-gene-0.14-mRNA-1">
    <property type="protein sequence ID" value="maker-uti_cns_0004552-snap-gene-0.14-mRNA-1"/>
    <property type="gene ID" value="maker-uti_cns_0004552-snap-gene-0.14"/>
</dbReference>
<dbReference type="Pfam" id="PF00271">
    <property type="entry name" value="Helicase_C"/>
    <property type="match status" value="1"/>
</dbReference>
<feature type="region of interest" description="Disordered" evidence="11">
    <location>
        <begin position="2844"/>
        <end position="2877"/>
    </location>
</feature>
<dbReference type="PROSITE" id="PS51194">
    <property type="entry name" value="HELICASE_CTER"/>
    <property type="match status" value="1"/>
</dbReference>
<evidence type="ECO:0000313" key="15">
    <source>
        <dbReference type="WBParaSite" id="maker-uti_cns_0004552-snap-gene-0.14-mRNA-1"/>
    </source>
</evidence>
<dbReference type="GO" id="GO:0003723">
    <property type="term" value="F:RNA binding"/>
    <property type="evidence" value="ECO:0007669"/>
    <property type="project" value="UniProtKB-KW"/>
</dbReference>
<keyword evidence="9" id="KW-0943">RNA-mediated gene silencing</keyword>
<dbReference type="PANTHER" id="PTHR23079:SF55">
    <property type="entry name" value="RNA-DIRECTED RNA POLYMERASE"/>
    <property type="match status" value="1"/>
</dbReference>
<evidence type="ECO:0000259" key="12">
    <source>
        <dbReference type="PROSITE" id="PS51192"/>
    </source>
</evidence>
<keyword evidence="7" id="KW-0067">ATP-binding</keyword>
<keyword evidence="14" id="KW-1185">Reference proteome</keyword>
<organism evidence="14 15">
    <name type="scientific">Macrostomum lignano</name>
    <dbReference type="NCBI Taxonomy" id="282301"/>
    <lineage>
        <taxon>Eukaryota</taxon>
        <taxon>Metazoa</taxon>
        <taxon>Spiralia</taxon>
        <taxon>Lophotrochozoa</taxon>
        <taxon>Platyhelminthes</taxon>
        <taxon>Rhabditophora</taxon>
        <taxon>Macrostomorpha</taxon>
        <taxon>Macrostomida</taxon>
        <taxon>Macrostomidae</taxon>
        <taxon>Macrostomum</taxon>
    </lineage>
</organism>
<evidence type="ECO:0000259" key="13">
    <source>
        <dbReference type="PROSITE" id="PS51194"/>
    </source>
</evidence>
<dbReference type="GO" id="GO:0030422">
    <property type="term" value="P:siRNA processing"/>
    <property type="evidence" value="ECO:0007669"/>
    <property type="project" value="TreeGrafter"/>
</dbReference>